<dbReference type="EMBL" id="BPLQ01006428">
    <property type="protein sequence ID" value="GIY22307.1"/>
    <property type="molecule type" value="Genomic_DNA"/>
</dbReference>
<keyword evidence="2" id="KW-1185">Reference proteome</keyword>
<comment type="caution">
    <text evidence="1">The sequence shown here is derived from an EMBL/GenBank/DDBJ whole genome shotgun (WGS) entry which is preliminary data.</text>
</comment>
<protein>
    <submittedName>
        <fullName evidence="1">Uncharacterized protein</fullName>
    </submittedName>
</protein>
<gene>
    <name evidence="1" type="ORF">CDAR_375081</name>
</gene>
<reference evidence="1 2" key="1">
    <citation type="submission" date="2021-06" db="EMBL/GenBank/DDBJ databases">
        <title>Caerostris darwini draft genome.</title>
        <authorList>
            <person name="Kono N."/>
            <person name="Arakawa K."/>
        </authorList>
    </citation>
    <scope>NUCLEOTIDE SEQUENCE [LARGE SCALE GENOMIC DNA]</scope>
</reference>
<evidence type="ECO:0000313" key="2">
    <source>
        <dbReference type="Proteomes" id="UP001054837"/>
    </source>
</evidence>
<dbReference type="AlphaFoldDB" id="A0AAV4RPA1"/>
<proteinExistence type="predicted"/>
<name>A0AAV4RPA1_9ARAC</name>
<accession>A0AAV4RPA1</accession>
<dbReference type="Proteomes" id="UP001054837">
    <property type="component" value="Unassembled WGS sequence"/>
</dbReference>
<sequence length="117" mass="13376">MPPINSREKGAFVSFTAPSRGPAEFGIRGMKGRTSIYEDAWRQKRISAHYAINFKTCVLKDSLLLRRTHSLEHKGQRVTDKAIDKGEVSADILAKEVTGLFELEIDFRYRIFGMEDR</sequence>
<evidence type="ECO:0000313" key="1">
    <source>
        <dbReference type="EMBL" id="GIY22307.1"/>
    </source>
</evidence>
<organism evidence="1 2">
    <name type="scientific">Caerostris darwini</name>
    <dbReference type="NCBI Taxonomy" id="1538125"/>
    <lineage>
        <taxon>Eukaryota</taxon>
        <taxon>Metazoa</taxon>
        <taxon>Ecdysozoa</taxon>
        <taxon>Arthropoda</taxon>
        <taxon>Chelicerata</taxon>
        <taxon>Arachnida</taxon>
        <taxon>Araneae</taxon>
        <taxon>Araneomorphae</taxon>
        <taxon>Entelegynae</taxon>
        <taxon>Araneoidea</taxon>
        <taxon>Araneidae</taxon>
        <taxon>Caerostris</taxon>
    </lineage>
</organism>